<evidence type="ECO:0000313" key="2">
    <source>
        <dbReference type="Proteomes" id="UP001437256"/>
    </source>
</evidence>
<reference evidence="1 2" key="1">
    <citation type="submission" date="2024-05" db="EMBL/GenBank/DDBJ databases">
        <title>A draft genome resource for the thread blight pathogen Marasmius tenuissimus strain MS-2.</title>
        <authorList>
            <person name="Yulfo-Soto G.E."/>
            <person name="Baruah I.K."/>
            <person name="Amoako-Attah I."/>
            <person name="Bukari Y."/>
            <person name="Meinhardt L.W."/>
            <person name="Bailey B.A."/>
            <person name="Cohen S.P."/>
        </authorList>
    </citation>
    <scope>NUCLEOTIDE SEQUENCE [LARGE SCALE GENOMIC DNA]</scope>
    <source>
        <strain evidence="1 2">MS-2</strain>
    </source>
</reference>
<dbReference type="Proteomes" id="UP001437256">
    <property type="component" value="Unassembled WGS sequence"/>
</dbReference>
<keyword evidence="2" id="KW-1185">Reference proteome</keyword>
<protein>
    <submittedName>
        <fullName evidence="1">Uncharacterized protein</fullName>
    </submittedName>
</protein>
<dbReference type="EMBL" id="JBBXMP010000040">
    <property type="protein sequence ID" value="KAL0066020.1"/>
    <property type="molecule type" value="Genomic_DNA"/>
</dbReference>
<sequence length="263" mass="29990">MANITSFDAEYEYTTLRLIFLSSIGVQEEYQFQRPNLNTPVSGNPSRLSNIYLRCVVREEGVFALIVSQTTLAGKAGEDIQKLALRPIERNTKESLKNYVSDLVTILTDPNLTPKDRLDAERYVLQYASERMYRHVRASRMAWKSGDALGPSAIILDYFNNVKNGHLWDSDQNDWRFKLTAAQVDCIRAFNGDLVEGNQLLVTKGNLDILLEFIVEFEDFVLTKMLFRNISSKDMVTTIFAASGQVAYSSHYNQIRCSAQDFR</sequence>
<comment type="caution">
    <text evidence="1">The sequence shown here is derived from an EMBL/GenBank/DDBJ whole genome shotgun (WGS) entry which is preliminary data.</text>
</comment>
<evidence type="ECO:0000313" key="1">
    <source>
        <dbReference type="EMBL" id="KAL0066020.1"/>
    </source>
</evidence>
<proteinExistence type="predicted"/>
<accession>A0ABR2ZXK5</accession>
<gene>
    <name evidence="1" type="ORF">AAF712_007010</name>
</gene>
<organism evidence="1 2">
    <name type="scientific">Marasmius tenuissimus</name>
    <dbReference type="NCBI Taxonomy" id="585030"/>
    <lineage>
        <taxon>Eukaryota</taxon>
        <taxon>Fungi</taxon>
        <taxon>Dikarya</taxon>
        <taxon>Basidiomycota</taxon>
        <taxon>Agaricomycotina</taxon>
        <taxon>Agaricomycetes</taxon>
        <taxon>Agaricomycetidae</taxon>
        <taxon>Agaricales</taxon>
        <taxon>Marasmiineae</taxon>
        <taxon>Marasmiaceae</taxon>
        <taxon>Marasmius</taxon>
    </lineage>
</organism>
<name>A0ABR2ZXK5_9AGAR</name>